<feature type="transmembrane region" description="Helical" evidence="1">
    <location>
        <begin position="134"/>
        <end position="157"/>
    </location>
</feature>
<gene>
    <name evidence="2" type="ORF">AB205_0191810</name>
</gene>
<protein>
    <submittedName>
        <fullName evidence="2">Uncharacterized protein</fullName>
    </submittedName>
</protein>
<proteinExistence type="predicted"/>
<keyword evidence="3" id="KW-1185">Reference proteome</keyword>
<keyword evidence="1" id="KW-0472">Membrane</keyword>
<evidence type="ECO:0000256" key="1">
    <source>
        <dbReference type="SAM" id="Phobius"/>
    </source>
</evidence>
<keyword evidence="1" id="KW-1133">Transmembrane helix</keyword>
<feature type="non-terminal residue" evidence="2">
    <location>
        <position position="1"/>
    </location>
</feature>
<dbReference type="EMBL" id="KV925539">
    <property type="protein sequence ID" value="PIO37430.1"/>
    <property type="molecule type" value="Genomic_DNA"/>
</dbReference>
<dbReference type="AlphaFoldDB" id="A0A2G9SB97"/>
<name>A0A2G9SB97_AQUCT</name>
<dbReference type="Proteomes" id="UP000228934">
    <property type="component" value="Unassembled WGS sequence"/>
</dbReference>
<evidence type="ECO:0000313" key="2">
    <source>
        <dbReference type="EMBL" id="PIO37430.1"/>
    </source>
</evidence>
<sequence length="192" mass="21334">EFTSGSTSSQVLYQTPADSLPKQLCPSLYGPQNTTNRTQSRYQLLQDQQRLLPSNHLLSHLASQSVSSPLQPFPVNPLTGSQFIKHVRVLLLNLGLDPGLYFGHSFRNGAASATSQHRVPSPPASPVRNILPPILLFFTTFLSTIFSTIIHYLSWVWPLSLAYLQDDQKPHLRSIYVVSLVACLCDPHLSQS</sequence>
<evidence type="ECO:0000313" key="3">
    <source>
        <dbReference type="Proteomes" id="UP000228934"/>
    </source>
</evidence>
<keyword evidence="1" id="KW-0812">Transmembrane</keyword>
<accession>A0A2G9SB97</accession>
<reference evidence="3" key="1">
    <citation type="journal article" date="2017" name="Nat. Commun.">
        <title>The North American bullfrog draft genome provides insight into hormonal regulation of long noncoding RNA.</title>
        <authorList>
            <person name="Hammond S.A."/>
            <person name="Warren R.L."/>
            <person name="Vandervalk B.P."/>
            <person name="Kucuk E."/>
            <person name="Khan H."/>
            <person name="Gibb E.A."/>
            <person name="Pandoh P."/>
            <person name="Kirk H."/>
            <person name="Zhao Y."/>
            <person name="Jones M."/>
            <person name="Mungall A.J."/>
            <person name="Coope R."/>
            <person name="Pleasance S."/>
            <person name="Moore R.A."/>
            <person name="Holt R.A."/>
            <person name="Round J.M."/>
            <person name="Ohora S."/>
            <person name="Walle B.V."/>
            <person name="Veldhoen N."/>
            <person name="Helbing C.C."/>
            <person name="Birol I."/>
        </authorList>
    </citation>
    <scope>NUCLEOTIDE SEQUENCE [LARGE SCALE GENOMIC DNA]</scope>
</reference>
<organism evidence="2 3">
    <name type="scientific">Aquarana catesbeiana</name>
    <name type="common">American bullfrog</name>
    <name type="synonym">Rana catesbeiana</name>
    <dbReference type="NCBI Taxonomy" id="8400"/>
    <lineage>
        <taxon>Eukaryota</taxon>
        <taxon>Metazoa</taxon>
        <taxon>Chordata</taxon>
        <taxon>Craniata</taxon>
        <taxon>Vertebrata</taxon>
        <taxon>Euteleostomi</taxon>
        <taxon>Amphibia</taxon>
        <taxon>Batrachia</taxon>
        <taxon>Anura</taxon>
        <taxon>Neobatrachia</taxon>
        <taxon>Ranoidea</taxon>
        <taxon>Ranidae</taxon>
        <taxon>Aquarana</taxon>
    </lineage>
</organism>